<dbReference type="AlphaFoldDB" id="A0A9P7K512"/>
<dbReference type="EMBL" id="JABCKI010005905">
    <property type="protein sequence ID" value="KAG5636674.1"/>
    <property type="molecule type" value="Genomic_DNA"/>
</dbReference>
<protein>
    <submittedName>
        <fullName evidence="1">Uncharacterized protein</fullName>
    </submittedName>
</protein>
<organism evidence="1 2">
    <name type="scientific">Sphagnurus paluster</name>
    <dbReference type="NCBI Taxonomy" id="117069"/>
    <lineage>
        <taxon>Eukaryota</taxon>
        <taxon>Fungi</taxon>
        <taxon>Dikarya</taxon>
        <taxon>Basidiomycota</taxon>
        <taxon>Agaricomycotina</taxon>
        <taxon>Agaricomycetes</taxon>
        <taxon>Agaricomycetidae</taxon>
        <taxon>Agaricales</taxon>
        <taxon>Tricholomatineae</taxon>
        <taxon>Lyophyllaceae</taxon>
        <taxon>Sphagnurus</taxon>
    </lineage>
</organism>
<keyword evidence="2" id="KW-1185">Reference proteome</keyword>
<name>A0A9P7K512_9AGAR</name>
<evidence type="ECO:0000313" key="2">
    <source>
        <dbReference type="Proteomes" id="UP000717328"/>
    </source>
</evidence>
<evidence type="ECO:0000313" key="1">
    <source>
        <dbReference type="EMBL" id="KAG5636674.1"/>
    </source>
</evidence>
<accession>A0A9P7K512</accession>
<sequence length="113" mass="11425">MFILLCAAFAVGGTALALAVIVLRTTVVLSDAGRESVVPPGEASAAFEAPVVTVIVTIKGVGVEGVGVGLALVDGAEAVWEDAGPDDVVPCVEDVEDEVLELEPVKNVKPTCP</sequence>
<dbReference type="Proteomes" id="UP000717328">
    <property type="component" value="Unassembled WGS sequence"/>
</dbReference>
<proteinExistence type="predicted"/>
<comment type="caution">
    <text evidence="1">The sequence shown here is derived from an EMBL/GenBank/DDBJ whole genome shotgun (WGS) entry which is preliminary data.</text>
</comment>
<gene>
    <name evidence="1" type="ORF">H0H81_007236</name>
</gene>
<dbReference type="PROSITE" id="PS50890">
    <property type="entry name" value="PUA"/>
    <property type="match status" value="1"/>
</dbReference>
<reference evidence="1" key="2">
    <citation type="submission" date="2021-10" db="EMBL/GenBank/DDBJ databases">
        <title>Phylogenomics reveals ancestral predisposition of the termite-cultivated fungus Termitomyces towards a domesticated lifestyle.</title>
        <authorList>
            <person name="Auxier B."/>
            <person name="Grum-Grzhimaylo A."/>
            <person name="Cardenas M.E."/>
            <person name="Lodge J.D."/>
            <person name="Laessoe T."/>
            <person name="Pedersen O."/>
            <person name="Smith M.E."/>
            <person name="Kuyper T.W."/>
            <person name="Franco-Molano E.A."/>
            <person name="Baroni T.J."/>
            <person name="Aanen D.K."/>
        </authorList>
    </citation>
    <scope>NUCLEOTIDE SEQUENCE</scope>
    <source>
        <strain evidence="1">D49</strain>
    </source>
</reference>
<reference evidence="1" key="1">
    <citation type="submission" date="2021-02" db="EMBL/GenBank/DDBJ databases">
        <authorList>
            <person name="Nieuwenhuis M."/>
            <person name="Van De Peppel L.J.J."/>
        </authorList>
    </citation>
    <scope>NUCLEOTIDE SEQUENCE</scope>
    <source>
        <strain evidence="1">D49</strain>
    </source>
</reference>